<dbReference type="PANTHER" id="PTHR42756">
    <property type="entry name" value="TRANSCRIPTIONAL REGULATOR, MARR"/>
    <property type="match status" value="1"/>
</dbReference>
<sequence>MKRSTDYEHVRNLIDSLHQVRLQMKLFTQRNLREYKVDITYEMLQVLSLLWRRGGLNQQEIADSLQKNKASITPLINNLSSRKLVTRAEDPSDRRNKIISLTKSGQEFKQKLEPLYHEFLDRMTKGISLADFRQATELLQKIDANLK</sequence>
<evidence type="ECO:0000313" key="6">
    <source>
        <dbReference type="Proteomes" id="UP001220610"/>
    </source>
</evidence>
<dbReference type="SUPFAM" id="SSF46785">
    <property type="entry name" value="Winged helix' DNA-binding domain"/>
    <property type="match status" value="1"/>
</dbReference>
<dbReference type="SMART" id="SM00347">
    <property type="entry name" value="HTH_MARR"/>
    <property type="match status" value="1"/>
</dbReference>
<reference evidence="5" key="1">
    <citation type="submission" date="2023-03" db="EMBL/GenBank/DDBJ databases">
        <title>Andean soil-derived lignocellulolytic bacterial consortium as a source of novel taxa and putative plastic-active enzymes.</title>
        <authorList>
            <person name="Diaz-Garcia L."/>
            <person name="Chuvochina M."/>
            <person name="Feuerriegel G."/>
            <person name="Bunk B."/>
            <person name="Sproer C."/>
            <person name="Streit W.R."/>
            <person name="Rodriguez L.M."/>
            <person name="Overmann J."/>
            <person name="Jimenez D.J."/>
        </authorList>
    </citation>
    <scope>NUCLEOTIDE SEQUENCE</scope>
    <source>
        <strain evidence="5">MAG 7</strain>
    </source>
</reference>
<evidence type="ECO:0000259" key="4">
    <source>
        <dbReference type="PROSITE" id="PS50995"/>
    </source>
</evidence>
<keyword evidence="3" id="KW-0804">Transcription</keyword>
<keyword evidence="2" id="KW-0238">DNA-binding</keyword>
<accession>A0AAJ5WLW3</accession>
<dbReference type="AlphaFoldDB" id="A0AAJ5WLW3"/>
<protein>
    <submittedName>
        <fullName evidence="5">MarR family transcriptional regulator</fullName>
    </submittedName>
</protein>
<organism evidence="5 6">
    <name type="scientific">Candidatus Pseudobacter hemicellulosilyticus</name>
    <dbReference type="NCBI Taxonomy" id="3121375"/>
    <lineage>
        <taxon>Bacteria</taxon>
        <taxon>Pseudomonadati</taxon>
        <taxon>Bacteroidota</taxon>
        <taxon>Chitinophagia</taxon>
        <taxon>Chitinophagales</taxon>
        <taxon>Chitinophagaceae</taxon>
        <taxon>Pseudobacter</taxon>
    </lineage>
</organism>
<dbReference type="InterPro" id="IPR036388">
    <property type="entry name" value="WH-like_DNA-bd_sf"/>
</dbReference>
<dbReference type="Proteomes" id="UP001220610">
    <property type="component" value="Chromosome"/>
</dbReference>
<name>A0AAJ5WLW3_9BACT</name>
<proteinExistence type="predicted"/>
<dbReference type="PROSITE" id="PS50995">
    <property type="entry name" value="HTH_MARR_2"/>
    <property type="match status" value="1"/>
</dbReference>
<gene>
    <name evidence="5" type="ORF">P0Y53_17735</name>
</gene>
<dbReference type="Gene3D" id="1.10.10.10">
    <property type="entry name" value="Winged helix-like DNA-binding domain superfamily/Winged helix DNA-binding domain"/>
    <property type="match status" value="1"/>
</dbReference>
<feature type="domain" description="HTH marR-type" evidence="4">
    <location>
        <begin position="10"/>
        <end position="144"/>
    </location>
</feature>
<evidence type="ECO:0000256" key="3">
    <source>
        <dbReference type="ARBA" id="ARBA00023163"/>
    </source>
</evidence>
<dbReference type="PANTHER" id="PTHR42756:SF1">
    <property type="entry name" value="TRANSCRIPTIONAL REPRESSOR OF EMRAB OPERON"/>
    <property type="match status" value="1"/>
</dbReference>
<dbReference type="InterPro" id="IPR000835">
    <property type="entry name" value="HTH_MarR-typ"/>
</dbReference>
<dbReference type="Pfam" id="PF01047">
    <property type="entry name" value="MarR"/>
    <property type="match status" value="1"/>
</dbReference>
<dbReference type="PRINTS" id="PR00598">
    <property type="entry name" value="HTHMARR"/>
</dbReference>
<dbReference type="InterPro" id="IPR036390">
    <property type="entry name" value="WH_DNA-bd_sf"/>
</dbReference>
<keyword evidence="1" id="KW-0805">Transcription regulation</keyword>
<dbReference type="EMBL" id="CP119311">
    <property type="protein sequence ID" value="WEK34331.1"/>
    <property type="molecule type" value="Genomic_DNA"/>
</dbReference>
<evidence type="ECO:0000256" key="2">
    <source>
        <dbReference type="ARBA" id="ARBA00023125"/>
    </source>
</evidence>
<evidence type="ECO:0000313" key="5">
    <source>
        <dbReference type="EMBL" id="WEK34331.1"/>
    </source>
</evidence>
<dbReference type="GO" id="GO:0003700">
    <property type="term" value="F:DNA-binding transcription factor activity"/>
    <property type="evidence" value="ECO:0007669"/>
    <property type="project" value="InterPro"/>
</dbReference>
<evidence type="ECO:0000256" key="1">
    <source>
        <dbReference type="ARBA" id="ARBA00023015"/>
    </source>
</evidence>
<dbReference type="GO" id="GO:0003677">
    <property type="term" value="F:DNA binding"/>
    <property type="evidence" value="ECO:0007669"/>
    <property type="project" value="UniProtKB-KW"/>
</dbReference>